<dbReference type="SUPFAM" id="SSF47954">
    <property type="entry name" value="Cyclin-like"/>
    <property type="match status" value="1"/>
</dbReference>
<dbReference type="PRINTS" id="PR00685">
    <property type="entry name" value="TIFACTORIIB"/>
</dbReference>
<dbReference type="InterPro" id="IPR013150">
    <property type="entry name" value="TFIIB_cyclin"/>
</dbReference>
<dbReference type="EMBL" id="CP144752">
    <property type="protein sequence ID" value="WVZ88551.1"/>
    <property type="molecule type" value="Genomic_DNA"/>
</dbReference>
<dbReference type="InterPro" id="IPR036915">
    <property type="entry name" value="Cyclin-like_sf"/>
</dbReference>
<evidence type="ECO:0000256" key="1">
    <source>
        <dbReference type="ARBA" id="ARBA00023015"/>
    </source>
</evidence>
<sequence>MQYLTKPRLPARALGRIRPETFRGLRPKNTLAIFLSRVSPRPRPSKQAASPSARRSLAASSSSPPPLASRLPALAPAPSAGSSLLTLAVDCPRSSTWAAALLIISPPTSLHQEISTASNLPQKEIGKYIKILGESLKLSQPLNSNSIAVHMPRFCSLLQLNKSAQELAAHIGEVVVNKCFCTRRNPISISAAAIYLACQLEDKRKTQAEICKVTGLTEVTLRKVYKELLENWDDLLPPDYTPATPPEKAFPMTNIYSGRSSSGKDLYHDKVSDSIKQKGPEHAEPDHMVIVKEEEDKKTSALGRPPAKPEARELSKGFWQPNTSSTTSPKSDCDKTETSVRGFNLNEVSCALDSDRADIAVKPTLGDHRLLNESNALPSPNRQQPSPWQHKQQGASVPPSYSRLREQ</sequence>
<protein>
    <recommendedName>
        <fullName evidence="4">Cyclin-like domain-containing protein</fullName>
    </recommendedName>
</protein>
<feature type="region of interest" description="Disordered" evidence="3">
    <location>
        <begin position="295"/>
        <end position="340"/>
    </location>
</feature>
<accession>A0AAQ3X7I3</accession>
<dbReference type="Proteomes" id="UP001341281">
    <property type="component" value="Chromosome 08"/>
</dbReference>
<dbReference type="GO" id="GO:0005634">
    <property type="term" value="C:nucleus"/>
    <property type="evidence" value="ECO:0007669"/>
    <property type="project" value="TreeGrafter"/>
</dbReference>
<name>A0AAQ3X7I3_PASNO</name>
<keyword evidence="2" id="KW-0804">Transcription</keyword>
<feature type="domain" description="Cyclin-like" evidence="4">
    <location>
        <begin position="149"/>
        <end position="230"/>
    </location>
</feature>
<reference evidence="5 6" key="1">
    <citation type="submission" date="2024-02" db="EMBL/GenBank/DDBJ databases">
        <title>High-quality chromosome-scale genome assembly of Pensacola bahiagrass (Paspalum notatum Flugge var. saurae).</title>
        <authorList>
            <person name="Vega J.M."/>
            <person name="Podio M."/>
            <person name="Orjuela J."/>
            <person name="Siena L.A."/>
            <person name="Pessino S.C."/>
            <person name="Combes M.C."/>
            <person name="Mariac C."/>
            <person name="Albertini E."/>
            <person name="Pupilli F."/>
            <person name="Ortiz J.P.A."/>
            <person name="Leblanc O."/>
        </authorList>
    </citation>
    <scope>NUCLEOTIDE SEQUENCE [LARGE SCALE GENOMIC DNA]</scope>
    <source>
        <strain evidence="5">R1</strain>
        <tissue evidence="5">Leaf</tissue>
    </source>
</reference>
<keyword evidence="6" id="KW-1185">Reference proteome</keyword>
<dbReference type="SMART" id="SM00385">
    <property type="entry name" value="CYCLIN"/>
    <property type="match status" value="1"/>
</dbReference>
<dbReference type="CDD" id="cd20550">
    <property type="entry name" value="CYCLIN_TFIIB_archaea_like_rpt2"/>
    <property type="match status" value="1"/>
</dbReference>
<feature type="compositionally biased region" description="Polar residues" evidence="3">
    <location>
        <begin position="320"/>
        <end position="330"/>
    </location>
</feature>
<evidence type="ECO:0000313" key="5">
    <source>
        <dbReference type="EMBL" id="WVZ88551.1"/>
    </source>
</evidence>
<dbReference type="GO" id="GO:0097550">
    <property type="term" value="C:transcription preinitiation complex"/>
    <property type="evidence" value="ECO:0007669"/>
    <property type="project" value="TreeGrafter"/>
</dbReference>
<feature type="region of interest" description="Disordered" evidence="3">
    <location>
        <begin position="370"/>
        <end position="407"/>
    </location>
</feature>
<dbReference type="InterPro" id="IPR000812">
    <property type="entry name" value="TFIIB"/>
</dbReference>
<keyword evidence="1" id="KW-0805">Transcription regulation</keyword>
<dbReference type="GO" id="GO:0017025">
    <property type="term" value="F:TBP-class protein binding"/>
    <property type="evidence" value="ECO:0007669"/>
    <property type="project" value="InterPro"/>
</dbReference>
<feature type="region of interest" description="Disordered" evidence="3">
    <location>
        <begin position="36"/>
        <end position="73"/>
    </location>
</feature>
<dbReference type="PANTHER" id="PTHR11618">
    <property type="entry name" value="TRANSCRIPTION INITIATION FACTOR IIB-RELATED"/>
    <property type="match status" value="1"/>
</dbReference>
<dbReference type="FunFam" id="1.10.472.10:FF:000045">
    <property type="entry name" value="Transcription initiation factor IIB"/>
    <property type="match status" value="1"/>
</dbReference>
<dbReference type="Gene3D" id="1.10.472.10">
    <property type="entry name" value="Cyclin-like"/>
    <property type="match status" value="1"/>
</dbReference>
<organism evidence="5 6">
    <name type="scientific">Paspalum notatum var. saurae</name>
    <dbReference type="NCBI Taxonomy" id="547442"/>
    <lineage>
        <taxon>Eukaryota</taxon>
        <taxon>Viridiplantae</taxon>
        <taxon>Streptophyta</taxon>
        <taxon>Embryophyta</taxon>
        <taxon>Tracheophyta</taxon>
        <taxon>Spermatophyta</taxon>
        <taxon>Magnoliopsida</taxon>
        <taxon>Liliopsida</taxon>
        <taxon>Poales</taxon>
        <taxon>Poaceae</taxon>
        <taxon>PACMAD clade</taxon>
        <taxon>Panicoideae</taxon>
        <taxon>Andropogonodae</taxon>
        <taxon>Paspaleae</taxon>
        <taxon>Paspalinae</taxon>
        <taxon>Paspalum</taxon>
    </lineage>
</organism>
<feature type="compositionally biased region" description="Polar residues" evidence="3">
    <location>
        <begin position="372"/>
        <end position="395"/>
    </location>
</feature>
<gene>
    <name evidence="5" type="ORF">U9M48_035060</name>
</gene>
<evidence type="ECO:0000313" key="6">
    <source>
        <dbReference type="Proteomes" id="UP001341281"/>
    </source>
</evidence>
<evidence type="ECO:0000256" key="2">
    <source>
        <dbReference type="ARBA" id="ARBA00023163"/>
    </source>
</evidence>
<evidence type="ECO:0000256" key="3">
    <source>
        <dbReference type="SAM" id="MobiDB-lite"/>
    </source>
</evidence>
<proteinExistence type="predicted"/>
<dbReference type="Pfam" id="PF00382">
    <property type="entry name" value="TFIIB"/>
    <property type="match status" value="1"/>
</dbReference>
<dbReference type="PANTHER" id="PTHR11618:SF13">
    <property type="entry name" value="TRANSCRIPTION INITIATION FACTOR IIB"/>
    <property type="match status" value="1"/>
</dbReference>
<dbReference type="AlphaFoldDB" id="A0AAQ3X7I3"/>
<dbReference type="GO" id="GO:0070897">
    <property type="term" value="P:transcription preinitiation complex assembly"/>
    <property type="evidence" value="ECO:0007669"/>
    <property type="project" value="InterPro"/>
</dbReference>
<feature type="compositionally biased region" description="Low complexity" evidence="3">
    <location>
        <begin position="48"/>
        <end position="73"/>
    </location>
</feature>
<dbReference type="InterPro" id="IPR013763">
    <property type="entry name" value="Cyclin-like_dom"/>
</dbReference>
<evidence type="ECO:0000259" key="4">
    <source>
        <dbReference type="SMART" id="SM00385"/>
    </source>
</evidence>